<reference evidence="2" key="1">
    <citation type="journal article" date="1997" name="Virus Genes">
        <title>A random DNA sequencing, computer-based approach for the generation of a gene map of Molluscum contagiosum virus.</title>
        <authorList>
            <person name="Moratilla M."/>
            <person name="Agromayor M."/>
            <person name="Nunez A."/>
            <person name="Funes J.M."/>
            <person name="Varas A.J."/>
            <person name="Lopez-Estebaranz J.L."/>
            <person name="Esteban M."/>
            <person name="Martin-Gallardo A."/>
        </authorList>
    </citation>
    <scope>NUCLEOTIDE SEQUENCE</scope>
</reference>
<name>O11346_MCV1</name>
<evidence type="ECO:0000313" key="2">
    <source>
        <dbReference type="EMBL" id="AAB57980.1"/>
    </source>
</evidence>
<accession>O11346</accession>
<feature type="non-terminal residue" evidence="2">
    <location>
        <position position="1"/>
    </location>
</feature>
<protein>
    <submittedName>
        <fullName evidence="2">H1-41 protein</fullName>
    </submittedName>
</protein>
<feature type="non-terminal residue" evidence="2">
    <location>
        <position position="74"/>
    </location>
</feature>
<proteinExistence type="predicted"/>
<evidence type="ECO:0000256" key="1">
    <source>
        <dbReference type="SAM" id="MobiDB-lite"/>
    </source>
</evidence>
<feature type="region of interest" description="Disordered" evidence="1">
    <location>
        <begin position="55"/>
        <end position="74"/>
    </location>
</feature>
<organism evidence="2">
    <name type="scientific">Molluscum contagiosum virus subtype 1</name>
    <name type="common">MOCV</name>
    <name type="synonym">MCVI</name>
    <dbReference type="NCBI Taxonomy" id="10280"/>
    <lineage>
        <taxon>Viruses</taxon>
        <taxon>Varidnaviria</taxon>
        <taxon>Bamfordvirae</taxon>
        <taxon>Nucleocytoviricota</taxon>
        <taxon>Pokkesviricetes</taxon>
        <taxon>Chitovirales</taxon>
        <taxon>Poxviridae</taxon>
        <taxon>Chordopoxvirinae</taxon>
        <taxon>Molluscipoxvirus</taxon>
        <taxon>Molluscipoxvirus molluscum</taxon>
        <taxon>Molluscum contagiosum virus</taxon>
    </lineage>
</organism>
<dbReference type="EMBL" id="U86922">
    <property type="protein sequence ID" value="AAB57980.1"/>
    <property type="molecule type" value="Genomic_DNA"/>
</dbReference>
<gene>
    <name evidence="2" type="primary">H1-41</name>
</gene>
<organismHost>
    <name type="scientific">Homo sapiens</name>
    <name type="common">Human</name>
    <dbReference type="NCBI Taxonomy" id="9606"/>
</organismHost>
<sequence>PRRAGRACLELLPELPARRDQEPRHALGAHRAHAAGAHRALRARILLPGPLRLRRRARQADRARHATGGLPPRG</sequence>